<name>A0A8E2DHD1_9APHY</name>
<evidence type="ECO:0000313" key="3">
    <source>
        <dbReference type="Proteomes" id="UP000250043"/>
    </source>
</evidence>
<gene>
    <name evidence="2" type="ORF">OBBRIDRAFT_796675</name>
</gene>
<proteinExistence type="predicted"/>
<sequence>MSRHGIPTHLLSQDVPIQRSAIKRPNVHQITSLQRAMGLTDEWYRPLSITLRNLLHEHCDTTKSYVWQDPEALDKFRQKALEVCPILERYEDRWPLKIFARLQLKRLAFEHRRKQPDATPCLSSSVDQHSERQDKENRAPLSEGCGKPGPKKPACTGPERRSFRIREKWGNFRVIDFQKGRPREIKNTSQQSSQRSVSVVSYEAPLSQSSPSHSLSSSGGLQMQRTGGSSSGTNSSSSAEGDMSELHQSGSVSSHNAPFPGAVSSVPVTREDSDNVRPSLSHTASPSGPVLDFLTSLTPNLEVLLPDFIAAGVNDASDFRGLVKLSEIERNNLFRHDMNLSCFQARVLASGLTRLRD</sequence>
<feature type="region of interest" description="Disordered" evidence="1">
    <location>
        <begin position="180"/>
        <end position="288"/>
    </location>
</feature>
<dbReference type="AlphaFoldDB" id="A0A8E2DHD1"/>
<evidence type="ECO:0000256" key="1">
    <source>
        <dbReference type="SAM" id="MobiDB-lite"/>
    </source>
</evidence>
<feature type="compositionally biased region" description="Polar residues" evidence="1">
    <location>
        <begin position="246"/>
        <end position="256"/>
    </location>
</feature>
<reference evidence="2 3" key="1">
    <citation type="submission" date="2016-07" db="EMBL/GenBank/DDBJ databases">
        <title>Draft genome of the white-rot fungus Obba rivulosa 3A-2.</title>
        <authorList>
            <consortium name="DOE Joint Genome Institute"/>
            <person name="Miettinen O."/>
            <person name="Riley R."/>
            <person name="Acob R."/>
            <person name="Barry K."/>
            <person name="Cullen D."/>
            <person name="De Vries R."/>
            <person name="Hainaut M."/>
            <person name="Hatakka A."/>
            <person name="Henrissat B."/>
            <person name="Hilden K."/>
            <person name="Kuo R."/>
            <person name="Labutti K."/>
            <person name="Lipzen A."/>
            <person name="Makela M.R."/>
            <person name="Sandor L."/>
            <person name="Spatafora J.W."/>
            <person name="Grigoriev I.V."/>
            <person name="Hibbett D.S."/>
        </authorList>
    </citation>
    <scope>NUCLEOTIDE SEQUENCE [LARGE SCALE GENOMIC DNA]</scope>
    <source>
        <strain evidence="2 3">3A-2</strain>
    </source>
</reference>
<dbReference type="OrthoDB" id="2801937at2759"/>
<dbReference type="Proteomes" id="UP000250043">
    <property type="component" value="Unassembled WGS sequence"/>
</dbReference>
<keyword evidence="3" id="KW-1185">Reference proteome</keyword>
<evidence type="ECO:0000313" key="2">
    <source>
        <dbReference type="EMBL" id="OCH86952.1"/>
    </source>
</evidence>
<dbReference type="EMBL" id="KV722505">
    <property type="protein sequence ID" value="OCH86952.1"/>
    <property type="molecule type" value="Genomic_DNA"/>
</dbReference>
<protein>
    <submittedName>
        <fullName evidence="2">Uncharacterized protein</fullName>
    </submittedName>
</protein>
<feature type="compositionally biased region" description="Polar residues" evidence="1">
    <location>
        <begin position="276"/>
        <end position="286"/>
    </location>
</feature>
<feature type="region of interest" description="Disordered" evidence="1">
    <location>
        <begin position="117"/>
        <end position="160"/>
    </location>
</feature>
<accession>A0A8E2DHD1</accession>
<organism evidence="2 3">
    <name type="scientific">Obba rivulosa</name>
    <dbReference type="NCBI Taxonomy" id="1052685"/>
    <lineage>
        <taxon>Eukaryota</taxon>
        <taxon>Fungi</taxon>
        <taxon>Dikarya</taxon>
        <taxon>Basidiomycota</taxon>
        <taxon>Agaricomycotina</taxon>
        <taxon>Agaricomycetes</taxon>
        <taxon>Polyporales</taxon>
        <taxon>Gelatoporiaceae</taxon>
        <taxon>Obba</taxon>
    </lineage>
</organism>
<feature type="compositionally biased region" description="Basic and acidic residues" evidence="1">
    <location>
        <begin position="128"/>
        <end position="138"/>
    </location>
</feature>
<feature type="compositionally biased region" description="Low complexity" evidence="1">
    <location>
        <begin position="189"/>
        <end position="238"/>
    </location>
</feature>